<dbReference type="InterPro" id="IPR007709">
    <property type="entry name" value="N-FG_amidohydro"/>
</dbReference>
<dbReference type="AlphaFoldDB" id="W9VFC7"/>
<reference evidence="1 2" key="1">
    <citation type="submission" date="2012-11" db="EMBL/GenBank/DDBJ databases">
        <title>Genome assembly of Thiorhodococcus sp. AK35.</title>
        <authorList>
            <person name="Nupur N."/>
            <person name="Khatri I."/>
            <person name="Subramanian S."/>
            <person name="Pinnaka A."/>
        </authorList>
    </citation>
    <scope>NUCLEOTIDE SEQUENCE [LARGE SCALE GENOMIC DNA]</scope>
    <source>
        <strain evidence="1 2">AK35</strain>
    </source>
</reference>
<name>W9VFC7_9GAMM</name>
<dbReference type="eggNOG" id="COG3741">
    <property type="taxonomic scope" value="Bacteria"/>
</dbReference>
<dbReference type="PATRIC" id="fig|1249627.3.peg.2599"/>
<dbReference type="SUPFAM" id="SSF53187">
    <property type="entry name" value="Zn-dependent exopeptidases"/>
    <property type="match status" value="1"/>
</dbReference>
<dbReference type="Gene3D" id="3.40.630.40">
    <property type="entry name" value="Zn-dependent exopeptidases"/>
    <property type="match status" value="1"/>
</dbReference>
<dbReference type="STRING" id="1249627.D779_2281"/>
<gene>
    <name evidence="1" type="ORF">D779_2281</name>
</gene>
<protein>
    <submittedName>
        <fullName evidence="1">N-formylglutamate deformylase</fullName>
    </submittedName>
</protein>
<dbReference type="EMBL" id="AONC01000037">
    <property type="protein sequence ID" value="EXJ14752.1"/>
    <property type="molecule type" value="Genomic_DNA"/>
</dbReference>
<sequence length="234" mass="25569">MARLPLLISVPHAGLRIPPEVAALNRLTAREIAHDGDEGAWEIYAPLKDHVAAFATSDIARAFVDLNRAEDDIRKDGVVKTHTCWDVPIYCHPLSAELIETLLARYHRPYHKRLTDLADSGVIAGVDCHTMAAIAPPEAPDPGCPRPAVCIGDANGACPHDWAMALADCFRETFDGEVTLNRPFSGGFITRHHAKEIPWIQIELSRGGSASFEIKGAQVLQSLSAWIARISRQS</sequence>
<comment type="caution">
    <text evidence="1">The sequence shown here is derived from an EMBL/GenBank/DDBJ whole genome shotgun (WGS) entry which is preliminary data.</text>
</comment>
<dbReference type="RefSeq" id="WP_052348103.1">
    <property type="nucleotide sequence ID" value="NZ_AONC01000037.1"/>
</dbReference>
<evidence type="ECO:0000313" key="1">
    <source>
        <dbReference type="EMBL" id="EXJ14752.1"/>
    </source>
</evidence>
<organism evidence="1 2">
    <name type="scientific">Imhoffiella purpurea</name>
    <dbReference type="NCBI Taxonomy" id="1249627"/>
    <lineage>
        <taxon>Bacteria</taxon>
        <taxon>Pseudomonadati</taxon>
        <taxon>Pseudomonadota</taxon>
        <taxon>Gammaproteobacteria</taxon>
        <taxon>Chromatiales</taxon>
        <taxon>Chromatiaceae</taxon>
        <taxon>Imhoffiella</taxon>
    </lineage>
</organism>
<proteinExistence type="predicted"/>
<dbReference type="OrthoDB" id="8716700at2"/>
<dbReference type="Proteomes" id="UP000019460">
    <property type="component" value="Unassembled WGS sequence"/>
</dbReference>
<evidence type="ECO:0000313" key="2">
    <source>
        <dbReference type="Proteomes" id="UP000019460"/>
    </source>
</evidence>
<accession>W9VFC7</accession>
<keyword evidence="2" id="KW-1185">Reference proteome</keyword>
<dbReference type="Pfam" id="PF05013">
    <property type="entry name" value="FGase"/>
    <property type="match status" value="1"/>
</dbReference>